<gene>
    <name evidence="1" type="ORF">ASPCADRAFT_510270</name>
</gene>
<keyword evidence="2" id="KW-1185">Reference proteome</keyword>
<evidence type="ECO:0000313" key="2">
    <source>
        <dbReference type="Proteomes" id="UP000188318"/>
    </source>
</evidence>
<name>A0A1R3RAG1_ASPC5</name>
<dbReference type="VEuPathDB" id="FungiDB:ASPCADRAFT_510270"/>
<dbReference type="InterPro" id="IPR011009">
    <property type="entry name" value="Kinase-like_dom_sf"/>
</dbReference>
<dbReference type="AlphaFoldDB" id="A0A1R3RAG1"/>
<dbReference type="Proteomes" id="UP000188318">
    <property type="component" value="Unassembled WGS sequence"/>
</dbReference>
<dbReference type="PANTHER" id="PTHR21310:SF37">
    <property type="entry name" value="AMINOGLYCOSIDE PHOSPHOTRANSFERASE DOMAIN-CONTAINING PROTEIN"/>
    <property type="match status" value="1"/>
</dbReference>
<reference evidence="2" key="1">
    <citation type="journal article" date="2017" name="Genome Biol.">
        <title>Comparative genomics reveals high biological diversity and specific adaptations in the industrially and medically important fungal genus Aspergillus.</title>
        <authorList>
            <person name="de Vries R.P."/>
            <person name="Riley R."/>
            <person name="Wiebenga A."/>
            <person name="Aguilar-Osorio G."/>
            <person name="Amillis S."/>
            <person name="Uchima C.A."/>
            <person name="Anderluh G."/>
            <person name="Asadollahi M."/>
            <person name="Askin M."/>
            <person name="Barry K."/>
            <person name="Battaglia E."/>
            <person name="Bayram O."/>
            <person name="Benocci T."/>
            <person name="Braus-Stromeyer S.A."/>
            <person name="Caldana C."/>
            <person name="Canovas D."/>
            <person name="Cerqueira G.C."/>
            <person name="Chen F."/>
            <person name="Chen W."/>
            <person name="Choi C."/>
            <person name="Clum A."/>
            <person name="Dos Santos R.A."/>
            <person name="Damasio A.R."/>
            <person name="Diallinas G."/>
            <person name="Emri T."/>
            <person name="Fekete E."/>
            <person name="Flipphi M."/>
            <person name="Freyberg S."/>
            <person name="Gallo A."/>
            <person name="Gournas C."/>
            <person name="Habgood R."/>
            <person name="Hainaut M."/>
            <person name="Harispe M.L."/>
            <person name="Henrissat B."/>
            <person name="Hilden K.S."/>
            <person name="Hope R."/>
            <person name="Hossain A."/>
            <person name="Karabika E."/>
            <person name="Karaffa L."/>
            <person name="Karanyi Z."/>
            <person name="Krasevec N."/>
            <person name="Kuo A."/>
            <person name="Kusch H."/>
            <person name="LaButti K."/>
            <person name="Lagendijk E.L."/>
            <person name="Lapidus A."/>
            <person name="Levasseur A."/>
            <person name="Lindquist E."/>
            <person name="Lipzen A."/>
            <person name="Logrieco A.F."/>
            <person name="MacCabe A."/>
            <person name="Maekelae M.R."/>
            <person name="Malavazi I."/>
            <person name="Melin P."/>
            <person name="Meyer V."/>
            <person name="Mielnichuk N."/>
            <person name="Miskei M."/>
            <person name="Molnar A.P."/>
            <person name="Mule G."/>
            <person name="Ngan C.Y."/>
            <person name="Orejas M."/>
            <person name="Orosz E."/>
            <person name="Ouedraogo J.P."/>
            <person name="Overkamp K.M."/>
            <person name="Park H.-S."/>
            <person name="Perrone G."/>
            <person name="Piumi F."/>
            <person name="Punt P.J."/>
            <person name="Ram A.F."/>
            <person name="Ramon A."/>
            <person name="Rauscher S."/>
            <person name="Record E."/>
            <person name="Riano-Pachon D.M."/>
            <person name="Robert V."/>
            <person name="Roehrig J."/>
            <person name="Ruller R."/>
            <person name="Salamov A."/>
            <person name="Salih N.S."/>
            <person name="Samson R.A."/>
            <person name="Sandor E."/>
            <person name="Sanguinetti M."/>
            <person name="Schuetze T."/>
            <person name="Sepcic K."/>
            <person name="Shelest E."/>
            <person name="Sherlock G."/>
            <person name="Sophianopoulou V."/>
            <person name="Squina F.M."/>
            <person name="Sun H."/>
            <person name="Susca A."/>
            <person name="Todd R.B."/>
            <person name="Tsang A."/>
            <person name="Unkles S.E."/>
            <person name="van de Wiele N."/>
            <person name="van Rossen-Uffink D."/>
            <person name="Oliveira J.V."/>
            <person name="Vesth T.C."/>
            <person name="Visser J."/>
            <person name="Yu J.-H."/>
            <person name="Zhou M."/>
            <person name="Andersen M.R."/>
            <person name="Archer D.B."/>
            <person name="Baker S.E."/>
            <person name="Benoit I."/>
            <person name="Brakhage A.A."/>
            <person name="Braus G.H."/>
            <person name="Fischer R."/>
            <person name="Frisvad J.C."/>
            <person name="Goldman G.H."/>
            <person name="Houbraken J."/>
            <person name="Oakley B."/>
            <person name="Pocsi I."/>
            <person name="Scazzocchio C."/>
            <person name="Seiboth B."/>
            <person name="vanKuyk P.A."/>
            <person name="Wortman J."/>
            <person name="Dyer P.S."/>
            <person name="Grigoriev I.V."/>
        </authorList>
    </citation>
    <scope>NUCLEOTIDE SEQUENCE [LARGE SCALE GENOMIC DNA]</scope>
    <source>
        <strain evidence="2">ITEM 5010</strain>
    </source>
</reference>
<dbReference type="STRING" id="602072.A0A1R3RAG1"/>
<organism evidence="1 2">
    <name type="scientific">Aspergillus carbonarius (strain ITEM 5010)</name>
    <dbReference type="NCBI Taxonomy" id="602072"/>
    <lineage>
        <taxon>Eukaryota</taxon>
        <taxon>Fungi</taxon>
        <taxon>Dikarya</taxon>
        <taxon>Ascomycota</taxon>
        <taxon>Pezizomycotina</taxon>
        <taxon>Eurotiomycetes</taxon>
        <taxon>Eurotiomycetidae</taxon>
        <taxon>Eurotiales</taxon>
        <taxon>Aspergillaceae</taxon>
        <taxon>Aspergillus</taxon>
        <taxon>Aspergillus subgen. Circumdati</taxon>
    </lineage>
</organism>
<accession>A0A1R3RAG1</accession>
<evidence type="ECO:0000313" key="1">
    <source>
        <dbReference type="EMBL" id="OOF91462.1"/>
    </source>
</evidence>
<evidence type="ECO:0008006" key="3">
    <source>
        <dbReference type="Google" id="ProtNLM"/>
    </source>
</evidence>
<dbReference type="EMBL" id="KV907511">
    <property type="protein sequence ID" value="OOF91462.1"/>
    <property type="molecule type" value="Genomic_DNA"/>
</dbReference>
<sequence length="535" mass="61388">MPRPSLPLLRGTTTLESALEEEDDMLLALDHLEQRIDFFVALYSSRADIAQIAAGHLGLRSSDPCQLGGVKEWLHGSFNVCIPVYVNNQARPQAIIRFPLPYKVGESRNPGNVDEKVRCEAATFISMREHCPEIPIPRLWGFGLVQGQSFTAPENVPWERRFLRSLQRCLSWLLGRPQSCRYVDHRRSTMVENGYLGMEYIGSPELQMLSETWDQDRHHQDKRKNLFRSLSRIMLALSKTPLPRIGSWTMDSDGVLQLSNRPLGLRLHQLEHDGIPTNISRSFNYATADAYYLDLLSCHDSRIRYQPNSLTDHDDGRAQMARLAIMRALLPQFTNRELREGPFFYRLTDLHPSNVFMDRDWNVTCVIDLEWAYENLTEFGQVHGEFVDIFEEEENSFPPINHDQSYRTHLMRRGWQIGNSCTFILFFASTHSVGSDFARIVSDYWAADVEAVIAAKLRDKEEYETKLAQRFEAVADPSADNLEERVLAGYIGPMARLGDLVYNHLIPSTLRIEGTVEALDGDQKDQFLSFARKML</sequence>
<proteinExistence type="predicted"/>
<dbReference type="OrthoDB" id="3645574at2759"/>
<dbReference type="InterPro" id="IPR051678">
    <property type="entry name" value="AGP_Transferase"/>
</dbReference>
<dbReference type="PANTHER" id="PTHR21310">
    <property type="entry name" value="AMINOGLYCOSIDE PHOSPHOTRANSFERASE-RELATED-RELATED"/>
    <property type="match status" value="1"/>
</dbReference>
<dbReference type="SUPFAM" id="SSF56112">
    <property type="entry name" value="Protein kinase-like (PK-like)"/>
    <property type="match status" value="1"/>
</dbReference>
<protein>
    <recommendedName>
        <fullName evidence="3">Aminoglycoside phosphotransferase domain-containing protein</fullName>
    </recommendedName>
</protein>